<accession>L7UKQ8</accession>
<dbReference type="AlphaFoldDB" id="L7UKQ8"/>
<sequence>MDDQTRSRGGAVPMELASTARTRFDEFLRRQLGISDARDPLQVVGALRKLYPSTASRLDEEAKGLSIRFNEAPLPSSTSVVSSGETPGMAQYRRLRSALEADLTLLAEHPSNREFKGALIGWRDATLAELAEGLDSAEQAADPSRRDRAFYSVRKLGNYAYVARKVGLLNPDLSLEYRRLASTLDAAAMVLRVRVGEGLYQAGFAEGGTVFEVALADLRQRREALIASLERLTSGTSEDSDDWGDGEASYGTLQDELTQQGHHDLRAMLNPVNMARQLDLLLNNVVSQAPESIQEIAATAPVELTHLKRLRDVAARVVSGGDGSAMAASAPLSAFVQRLNLFIEAFAQPGAAARMLDLALPFPFATPQLSRVDTEGRSAVRELIRRRAECAAELDALFADPDFDPVDEAAFVRLDRVLYDIDRATDLYLMGSGTRSMPGGEEKRAALYAGVLEVWIRSFPQQAVSTPGQRVVQHLEALRVLLQLKTFPSPAEVRQFLVEQRNLELEWNQLALQFSRTGENRKALLEEPLALYAWVPLPAPGTQLTAPVPPAVRVSADRIADVMEVFAERVESEPRPEPAPPPDGPRRGAAPTVRRQRGGSRKQSKPRSSAPARGKPKAPKSKTDESGQFH</sequence>
<proteinExistence type="predicted"/>
<organism evidence="2 3">
    <name type="scientific">Myxococcus stipitatus (strain DSM 14675 / JCM 12634 / Mx s8)</name>
    <dbReference type="NCBI Taxonomy" id="1278073"/>
    <lineage>
        <taxon>Bacteria</taxon>
        <taxon>Pseudomonadati</taxon>
        <taxon>Myxococcota</taxon>
        <taxon>Myxococcia</taxon>
        <taxon>Myxococcales</taxon>
        <taxon>Cystobacterineae</taxon>
        <taxon>Myxococcaceae</taxon>
        <taxon>Myxococcus</taxon>
    </lineage>
</organism>
<evidence type="ECO:0000256" key="1">
    <source>
        <dbReference type="SAM" id="MobiDB-lite"/>
    </source>
</evidence>
<dbReference type="KEGG" id="msd:MYSTI_07198"/>
<dbReference type="RefSeq" id="WP_015352724.1">
    <property type="nucleotide sequence ID" value="NC_020126.1"/>
</dbReference>
<dbReference type="STRING" id="1278073.MYSTI_07198"/>
<feature type="region of interest" description="Disordered" evidence="1">
    <location>
        <begin position="568"/>
        <end position="630"/>
    </location>
</feature>
<evidence type="ECO:0000313" key="3">
    <source>
        <dbReference type="Proteomes" id="UP000011131"/>
    </source>
</evidence>
<dbReference type="HOGENOM" id="CLU_434020_0_0_7"/>
<dbReference type="OrthoDB" id="5484072at2"/>
<keyword evidence="3" id="KW-1185">Reference proteome</keyword>
<gene>
    <name evidence="2" type="ordered locus">MYSTI_07198</name>
</gene>
<protein>
    <submittedName>
        <fullName evidence="2">Uncharacterized protein</fullName>
    </submittedName>
</protein>
<dbReference type="Proteomes" id="UP000011131">
    <property type="component" value="Chromosome"/>
</dbReference>
<feature type="compositionally biased region" description="Basic residues" evidence="1">
    <location>
        <begin position="594"/>
        <end position="605"/>
    </location>
</feature>
<feature type="compositionally biased region" description="Basic and acidic residues" evidence="1">
    <location>
        <begin position="621"/>
        <end position="630"/>
    </location>
</feature>
<name>L7UKQ8_MYXSD</name>
<reference evidence="2 3" key="1">
    <citation type="journal article" date="2013" name="Genome Announc.">
        <title>Complete genome sequence of Myxococcus stipitatus strain DSM 14675, a fruiting myxobacterium.</title>
        <authorList>
            <person name="Huntley S."/>
            <person name="Kneip S."/>
            <person name="Treuner-Lange A."/>
            <person name="Sogaard-Andersen L."/>
        </authorList>
    </citation>
    <scope>NUCLEOTIDE SEQUENCE [LARGE SCALE GENOMIC DNA]</scope>
    <source>
        <strain evidence="3">DSM 14675 / JCM 12634 / Mx s8</strain>
    </source>
</reference>
<dbReference type="PATRIC" id="fig|1278073.3.peg.7313"/>
<dbReference type="EMBL" id="CP004025">
    <property type="protein sequence ID" value="AGC48470.1"/>
    <property type="molecule type" value="Genomic_DNA"/>
</dbReference>
<dbReference type="eggNOG" id="ENOG502ZAX2">
    <property type="taxonomic scope" value="Bacteria"/>
</dbReference>
<evidence type="ECO:0000313" key="2">
    <source>
        <dbReference type="EMBL" id="AGC48470.1"/>
    </source>
</evidence>